<reference evidence="5" key="1">
    <citation type="submission" date="2021-02" db="EMBL/GenBank/DDBJ databases">
        <authorList>
            <person name="Dougan E. K."/>
            <person name="Rhodes N."/>
            <person name="Thang M."/>
            <person name="Chan C."/>
        </authorList>
    </citation>
    <scope>NUCLEOTIDE SEQUENCE</scope>
</reference>
<dbReference type="InterPro" id="IPR017998">
    <property type="entry name" value="Chaperone_TCP-1"/>
</dbReference>
<keyword evidence="6" id="KW-1185">Reference proteome</keyword>
<dbReference type="GO" id="GO:0051082">
    <property type="term" value="F:unfolded protein binding"/>
    <property type="evidence" value="ECO:0007669"/>
    <property type="project" value="InterPro"/>
</dbReference>
<dbReference type="InterPro" id="IPR002423">
    <property type="entry name" value="Cpn60/GroEL/TCP-1"/>
</dbReference>
<accession>A0A813FTK0</accession>
<dbReference type="GO" id="GO:0005524">
    <property type="term" value="F:ATP binding"/>
    <property type="evidence" value="ECO:0007669"/>
    <property type="project" value="UniProtKB-KW"/>
</dbReference>
<evidence type="ECO:0000256" key="1">
    <source>
        <dbReference type="ARBA" id="ARBA00008020"/>
    </source>
</evidence>
<evidence type="ECO:0000256" key="2">
    <source>
        <dbReference type="ARBA" id="ARBA00022741"/>
    </source>
</evidence>
<evidence type="ECO:0008006" key="7">
    <source>
        <dbReference type="Google" id="ProtNLM"/>
    </source>
</evidence>
<evidence type="ECO:0000313" key="5">
    <source>
        <dbReference type="EMBL" id="CAE8616857.1"/>
    </source>
</evidence>
<dbReference type="Gene3D" id="1.10.560.10">
    <property type="entry name" value="GroEL-like equatorial domain"/>
    <property type="match status" value="1"/>
</dbReference>
<dbReference type="PANTHER" id="PTHR11353">
    <property type="entry name" value="CHAPERONIN"/>
    <property type="match status" value="1"/>
</dbReference>
<name>A0A813FTK0_POLGL</name>
<dbReference type="GO" id="GO:0016887">
    <property type="term" value="F:ATP hydrolysis activity"/>
    <property type="evidence" value="ECO:0007669"/>
    <property type="project" value="InterPro"/>
</dbReference>
<keyword evidence="4" id="KW-0143">Chaperone</keyword>
<dbReference type="Proteomes" id="UP000654075">
    <property type="component" value="Unassembled WGS sequence"/>
</dbReference>
<keyword evidence="3" id="KW-0067">ATP-binding</keyword>
<dbReference type="PROSITE" id="PS00750">
    <property type="entry name" value="TCP1_1"/>
    <property type="match status" value="1"/>
</dbReference>
<dbReference type="AlphaFoldDB" id="A0A813FTK0"/>
<dbReference type="GO" id="GO:0140662">
    <property type="term" value="F:ATP-dependent protein folding chaperone"/>
    <property type="evidence" value="ECO:0007669"/>
    <property type="project" value="InterPro"/>
</dbReference>
<keyword evidence="2" id="KW-0547">Nucleotide-binding</keyword>
<gene>
    <name evidence="5" type="ORF">PGLA1383_LOCUS34527</name>
</gene>
<dbReference type="OrthoDB" id="1748577at2759"/>
<dbReference type="InterPro" id="IPR002194">
    <property type="entry name" value="Chaperonin_TCP-1_CS"/>
</dbReference>
<evidence type="ECO:0000256" key="4">
    <source>
        <dbReference type="ARBA" id="ARBA00023186"/>
    </source>
</evidence>
<dbReference type="InterPro" id="IPR027413">
    <property type="entry name" value="GROEL-like_equatorial_sf"/>
</dbReference>
<comment type="caution">
    <text evidence="5">The sequence shown here is derived from an EMBL/GenBank/DDBJ whole genome shotgun (WGS) entry which is preliminary data.</text>
</comment>
<dbReference type="EMBL" id="CAJNNV010025983">
    <property type="protein sequence ID" value="CAE8616857.1"/>
    <property type="molecule type" value="Genomic_DNA"/>
</dbReference>
<dbReference type="Pfam" id="PF00118">
    <property type="entry name" value="Cpn60_TCP1"/>
    <property type="match status" value="1"/>
</dbReference>
<comment type="similarity">
    <text evidence="1">Belongs to the TCP-1 chaperonin family.</text>
</comment>
<protein>
    <recommendedName>
        <fullName evidence="7">CCT-theta</fullName>
    </recommendedName>
</protein>
<proteinExistence type="inferred from homology"/>
<organism evidence="5 6">
    <name type="scientific">Polarella glacialis</name>
    <name type="common">Dinoflagellate</name>
    <dbReference type="NCBI Taxonomy" id="89957"/>
    <lineage>
        <taxon>Eukaryota</taxon>
        <taxon>Sar</taxon>
        <taxon>Alveolata</taxon>
        <taxon>Dinophyceae</taxon>
        <taxon>Suessiales</taxon>
        <taxon>Suessiaceae</taxon>
        <taxon>Polarella</taxon>
    </lineage>
</organism>
<dbReference type="SUPFAM" id="SSF48592">
    <property type="entry name" value="GroEL equatorial domain-like"/>
    <property type="match status" value="1"/>
</dbReference>
<evidence type="ECO:0000313" key="6">
    <source>
        <dbReference type="Proteomes" id="UP000654075"/>
    </source>
</evidence>
<evidence type="ECO:0000256" key="3">
    <source>
        <dbReference type="ARBA" id="ARBA00022840"/>
    </source>
</evidence>
<sequence>MFSQNQGAFQGLLKDGGKHFSGLDEALMKNIEACKNLAQITKTSLGPYGMNKLIINHLNKHFVTSDTNTMVSELEVMHPAAKLVVLAATSQMKDRVHYFYHCKQHK</sequence>